<gene>
    <name evidence="4" type="ORF">IW254_001885</name>
</gene>
<feature type="domain" description="Rib" evidence="3">
    <location>
        <begin position="290"/>
        <end position="361"/>
    </location>
</feature>
<reference evidence="4" key="1">
    <citation type="submission" date="2020-11" db="EMBL/GenBank/DDBJ databases">
        <title>Sequencing the genomes of 1000 actinobacteria strains.</title>
        <authorList>
            <person name="Klenk H.-P."/>
        </authorList>
    </citation>
    <scope>NUCLEOTIDE SEQUENCE</scope>
    <source>
        <strain evidence="4">DSM 45632</strain>
    </source>
</reference>
<feature type="domain" description="Rib" evidence="3">
    <location>
        <begin position="692"/>
        <end position="765"/>
    </location>
</feature>
<feature type="domain" description="Rib" evidence="3">
    <location>
        <begin position="892"/>
        <end position="943"/>
    </location>
</feature>
<feature type="domain" description="Rib" evidence="3">
    <location>
        <begin position="366"/>
        <end position="443"/>
    </location>
</feature>
<feature type="domain" description="Rib" evidence="3">
    <location>
        <begin position="531"/>
        <end position="602"/>
    </location>
</feature>
<name>A0A931E345_9CORY</name>
<dbReference type="AlphaFoldDB" id="A0A931E345"/>
<feature type="signal peptide" evidence="2">
    <location>
        <begin position="1"/>
        <end position="29"/>
    </location>
</feature>
<dbReference type="RefSeq" id="WP_196825228.1">
    <property type="nucleotide sequence ID" value="NZ_CP046980.1"/>
</dbReference>
<feature type="domain" description="Rib" evidence="3">
    <location>
        <begin position="448"/>
        <end position="525"/>
    </location>
</feature>
<dbReference type="Pfam" id="PF08428">
    <property type="entry name" value="Rib"/>
    <property type="match status" value="8"/>
</dbReference>
<evidence type="ECO:0000313" key="5">
    <source>
        <dbReference type="Proteomes" id="UP000658613"/>
    </source>
</evidence>
<dbReference type="Proteomes" id="UP000658613">
    <property type="component" value="Unassembled WGS sequence"/>
</dbReference>
<dbReference type="NCBIfam" id="TIGR02331">
    <property type="entry name" value="rib_alpha"/>
    <property type="match status" value="2"/>
</dbReference>
<feature type="compositionally biased region" description="Basic and acidic residues" evidence="1">
    <location>
        <begin position="447"/>
        <end position="462"/>
    </location>
</feature>
<protein>
    <submittedName>
        <fullName evidence="4">Rib/alpha/Esp surface antigen-like repeat protein</fullName>
    </submittedName>
</protein>
<dbReference type="EMBL" id="JADOUE010000001">
    <property type="protein sequence ID" value="MBG6122916.1"/>
    <property type="molecule type" value="Genomic_DNA"/>
</dbReference>
<keyword evidence="5" id="KW-1185">Reference proteome</keyword>
<comment type="caution">
    <text evidence="4">The sequence shown here is derived from an EMBL/GenBank/DDBJ whole genome shotgun (WGS) entry which is preliminary data.</text>
</comment>
<keyword evidence="2" id="KW-0732">Signal</keyword>
<feature type="chain" id="PRO_5038668186" evidence="2">
    <location>
        <begin position="30"/>
        <end position="1135"/>
    </location>
</feature>
<evidence type="ECO:0000256" key="2">
    <source>
        <dbReference type="SAM" id="SignalP"/>
    </source>
</evidence>
<organism evidence="4 5">
    <name type="scientific">Corynebacterium aquatimens</name>
    <dbReference type="NCBI Taxonomy" id="1190508"/>
    <lineage>
        <taxon>Bacteria</taxon>
        <taxon>Bacillati</taxon>
        <taxon>Actinomycetota</taxon>
        <taxon>Actinomycetes</taxon>
        <taxon>Mycobacteriales</taxon>
        <taxon>Corynebacteriaceae</taxon>
        <taxon>Corynebacterium</taxon>
    </lineage>
</organism>
<proteinExistence type="predicted"/>
<evidence type="ECO:0000313" key="4">
    <source>
        <dbReference type="EMBL" id="MBG6122916.1"/>
    </source>
</evidence>
<evidence type="ECO:0000259" key="3">
    <source>
        <dbReference type="Pfam" id="PF08428"/>
    </source>
</evidence>
<dbReference type="InterPro" id="IPR059115">
    <property type="entry name" value="Rib"/>
</dbReference>
<feature type="domain" description="Rib" evidence="3">
    <location>
        <begin position="624"/>
        <end position="672"/>
    </location>
</feature>
<dbReference type="InterPro" id="IPR012706">
    <property type="entry name" value="Rib_alpha_Esp_rpt"/>
</dbReference>
<evidence type="ECO:0000256" key="1">
    <source>
        <dbReference type="SAM" id="MobiDB-lite"/>
    </source>
</evidence>
<feature type="region of interest" description="Disordered" evidence="1">
    <location>
        <begin position="435"/>
        <end position="473"/>
    </location>
</feature>
<accession>A0A931E345</accession>
<sequence length="1135" mass="120641">MSANSKATRRNIGLAALAATSLTAGLVVAPHSDAQEVKTTQMKVVMGCNLQIKQADVPRVFRGLLGGAEGVYNGGSDKYNMIRFAPSVTAPVEVEEGKQFDYVVELGKVGAPAQIALASVQSADQMNVWLDLPQNATLNEVVLTGGDPNVTYKVEGNRIRLFQEGGADVSKWTEAGEAQWVHGGLKTKREQVNGIDQFVVDFPKVTLKMTPKDGTAGQEVAPYLDRTDPKAFSPKAFAQLYANANAVGQNANAFVRCGLSETDTTGGDNKTEKSDLFPSVKVKEAKQTEAATTTPTAKDAVTITKGDALPDAKAQLSGVPANATAKWTTTHTEIGDDQKGGIKVTYADGSTDDVNITVNVKRALTQAEQFDPKAIQDPKPVYYQGEPLPAAKDSVVEPDALPAGTTFEWKYPANKIGENLTGTVVITYPDGSKDEVTRPVAVRPKKTQADENDPKPITEPRLKYTLGDPDPDPRERIQDFDKLPAGTTAAWTSARGKVGPNLTGIITVTYPDGSKDEVRLPVDVSAAYAPQPKANPTDVAVGADIADEDAKAQIANADKAPEGTTFTWKTKPATTTAGVVTGVVTVKVPNKEAVDVEVQYEVIAADDNTWRPQVTTEVQTIEKDTDTATLTDSDAKNLVTNFDDAPADAKVAWKTKPDTSKAGATTGVITITTGEGADAKSVDRTVRFNVTETYKPEAKKDLKVEIGTEISDDAAVAAIANVPSAPFGTEYKWSKKPDTSKVGKTTGTVEVSIPGEAPQQVRVEVVTVPYEVTSSFEPKKNDTPADVAYGTDTSKWGEDEAASMIQNGIEAPEGTTYEWVTKPKTDAEGKQTGTIKVTVPGHVDPETNVAADKVFNVDVEINVVDAPVEVEPFVAKPAEGLKAKQGHLVKDIHARESIANKNDAPEGTTFAWKDKPSTQNIGPNTGVVIVKVPGQDKQEVTINYVIEPRDPETASEKPKEIKKSTLRIKVKGANGEPKANAEVNIKVNGVPFTRVTDANGEATIEIEETANVNVEYDGSNYYVDPANGAQIKVTEDGKPTPGTIAGAVISALLLVGAVVPIPGLKDAITNVQKQLGIFNPQIADIAAKAQPAVFGIAGIVGLGLTLNEIFGKNKLGKTENNKETITVTIDKTTQN</sequence>
<feature type="domain" description="Rib" evidence="3">
    <location>
        <begin position="797"/>
        <end position="840"/>
    </location>
</feature>